<dbReference type="EMBL" id="BAABHF010000019">
    <property type="protein sequence ID" value="GAA4495713.1"/>
    <property type="molecule type" value="Genomic_DNA"/>
</dbReference>
<comment type="caution">
    <text evidence="2">The sequence shown here is derived from an EMBL/GenBank/DDBJ whole genome shotgun (WGS) entry which is preliminary data.</text>
</comment>
<dbReference type="Gene3D" id="1.10.150.130">
    <property type="match status" value="1"/>
</dbReference>
<protein>
    <submittedName>
        <fullName evidence="2">Uncharacterized protein</fullName>
    </submittedName>
</protein>
<reference evidence="3" key="1">
    <citation type="journal article" date="2019" name="Int. J. Syst. Evol. Microbiol.">
        <title>The Global Catalogue of Microorganisms (GCM) 10K type strain sequencing project: providing services to taxonomists for standard genome sequencing and annotation.</title>
        <authorList>
            <consortium name="The Broad Institute Genomics Platform"/>
            <consortium name="The Broad Institute Genome Sequencing Center for Infectious Disease"/>
            <person name="Wu L."/>
            <person name="Ma J."/>
        </authorList>
    </citation>
    <scope>NUCLEOTIDE SEQUENCE [LARGE SCALE GENOMIC DNA]</scope>
    <source>
        <strain evidence="3">JCM 17933</strain>
    </source>
</reference>
<sequence length="81" mass="9074">MSAAGLHDVRRNSELLMIETSDTALFRPISSDLRMPRTSGASLATVRATRRVLSSMCQMAMDEGYRTDNPIRTIRLPDHPK</sequence>
<evidence type="ECO:0000313" key="2">
    <source>
        <dbReference type="EMBL" id="GAA4495713.1"/>
    </source>
</evidence>
<dbReference type="InterPro" id="IPR011010">
    <property type="entry name" value="DNA_brk_join_enz"/>
</dbReference>
<name>A0ABP8Q0U1_9ACTN</name>
<evidence type="ECO:0000313" key="3">
    <source>
        <dbReference type="Proteomes" id="UP001500503"/>
    </source>
</evidence>
<dbReference type="InterPro" id="IPR010998">
    <property type="entry name" value="Integrase_recombinase_N"/>
</dbReference>
<organism evidence="2 3">
    <name type="scientific">Actinoallomurus oryzae</name>
    <dbReference type="NCBI Taxonomy" id="502180"/>
    <lineage>
        <taxon>Bacteria</taxon>
        <taxon>Bacillati</taxon>
        <taxon>Actinomycetota</taxon>
        <taxon>Actinomycetes</taxon>
        <taxon>Streptosporangiales</taxon>
        <taxon>Thermomonosporaceae</taxon>
        <taxon>Actinoallomurus</taxon>
    </lineage>
</organism>
<keyword evidence="1" id="KW-0238">DNA-binding</keyword>
<dbReference type="Proteomes" id="UP001500503">
    <property type="component" value="Unassembled WGS sequence"/>
</dbReference>
<accession>A0ABP8Q0U1</accession>
<proteinExistence type="predicted"/>
<keyword evidence="3" id="KW-1185">Reference proteome</keyword>
<evidence type="ECO:0000256" key="1">
    <source>
        <dbReference type="ARBA" id="ARBA00023125"/>
    </source>
</evidence>
<dbReference type="SUPFAM" id="SSF56349">
    <property type="entry name" value="DNA breaking-rejoining enzymes"/>
    <property type="match status" value="1"/>
</dbReference>
<gene>
    <name evidence="2" type="ORF">GCM10023191_036780</name>
</gene>